<dbReference type="Proteomes" id="UP000737113">
    <property type="component" value="Unassembled WGS sequence"/>
</dbReference>
<dbReference type="InterPro" id="IPR000612">
    <property type="entry name" value="PMP3"/>
</dbReference>
<dbReference type="PANTHER" id="PTHR21659">
    <property type="entry name" value="HYDROPHOBIC PROTEIN RCI2 LOW TEMPERATURE AND SALT RESPONSIVE PROTEIN LTI6 -RELATED"/>
    <property type="match status" value="1"/>
</dbReference>
<dbReference type="GO" id="GO:0016020">
    <property type="term" value="C:membrane"/>
    <property type="evidence" value="ECO:0007669"/>
    <property type="project" value="UniProtKB-SubCell"/>
</dbReference>
<comment type="caution">
    <text evidence="7">The sequence shown here is derived from an EMBL/GenBank/DDBJ whole genome shotgun (WGS) entry which is preliminary data.</text>
</comment>
<protein>
    <submittedName>
        <fullName evidence="7">YqaE/Pmp3 family membrane protein</fullName>
    </submittedName>
</protein>
<dbReference type="RefSeq" id="WP_169564918.1">
    <property type="nucleotide sequence ID" value="NZ_JAAXYH010000010.1"/>
</dbReference>
<comment type="subcellular location">
    <subcellularLocation>
        <location evidence="1">Membrane</location>
    </subcellularLocation>
</comment>
<dbReference type="PROSITE" id="PS01309">
    <property type="entry name" value="UPF0057"/>
    <property type="match status" value="1"/>
</dbReference>
<dbReference type="Pfam" id="PF01679">
    <property type="entry name" value="Pmp3"/>
    <property type="match status" value="1"/>
</dbReference>
<gene>
    <name evidence="7" type="ORF">HC757_13590</name>
</gene>
<keyword evidence="5 6" id="KW-0472">Membrane</keyword>
<sequence length="55" mass="5947">MDTNKLLLIIIAILLPPVGVFLKAGAGKDLVINIILCLLFVIPGVLHALWVVTRD</sequence>
<evidence type="ECO:0000256" key="5">
    <source>
        <dbReference type="ARBA" id="ARBA00023136"/>
    </source>
</evidence>
<evidence type="ECO:0000256" key="2">
    <source>
        <dbReference type="ARBA" id="ARBA00009530"/>
    </source>
</evidence>
<evidence type="ECO:0000256" key="4">
    <source>
        <dbReference type="ARBA" id="ARBA00022989"/>
    </source>
</evidence>
<name>A0A972FV38_9GAMM</name>
<dbReference type="AlphaFoldDB" id="A0A972FV38"/>
<evidence type="ECO:0000313" key="7">
    <source>
        <dbReference type="EMBL" id="NMH66192.1"/>
    </source>
</evidence>
<keyword evidence="8" id="KW-1185">Reference proteome</keyword>
<feature type="transmembrane region" description="Helical" evidence="6">
    <location>
        <begin position="6"/>
        <end position="24"/>
    </location>
</feature>
<evidence type="ECO:0000256" key="6">
    <source>
        <dbReference type="SAM" id="Phobius"/>
    </source>
</evidence>
<dbReference type="PANTHER" id="PTHR21659:SF42">
    <property type="entry name" value="UPF0057 MEMBRANE PROTEIN ZK632.10-RELATED"/>
    <property type="match status" value="1"/>
</dbReference>
<keyword evidence="4 6" id="KW-1133">Transmembrane helix</keyword>
<dbReference type="EMBL" id="JAAXYH010000010">
    <property type="protein sequence ID" value="NMH66192.1"/>
    <property type="molecule type" value="Genomic_DNA"/>
</dbReference>
<organism evidence="7 8">
    <name type="scientific">Shewanella salipaludis</name>
    <dbReference type="NCBI Taxonomy" id="2723052"/>
    <lineage>
        <taxon>Bacteria</taxon>
        <taxon>Pseudomonadati</taxon>
        <taxon>Pseudomonadota</taxon>
        <taxon>Gammaproteobacteria</taxon>
        <taxon>Alteromonadales</taxon>
        <taxon>Shewanellaceae</taxon>
        <taxon>Shewanella</taxon>
    </lineage>
</organism>
<keyword evidence="3 6" id="KW-0812">Transmembrane</keyword>
<proteinExistence type="inferred from homology"/>
<feature type="transmembrane region" description="Helical" evidence="6">
    <location>
        <begin position="31"/>
        <end position="52"/>
    </location>
</feature>
<reference evidence="7" key="1">
    <citation type="submission" date="2020-04" db="EMBL/GenBank/DDBJ databases">
        <title>Description of Shewanella salipaludis sp. nov., isolated from a salt marsh.</title>
        <authorList>
            <person name="Park S."/>
            <person name="Yoon J.-H."/>
        </authorList>
    </citation>
    <scope>NUCLEOTIDE SEQUENCE</scope>
    <source>
        <strain evidence="7">SHSM-M6</strain>
    </source>
</reference>
<accession>A0A972FV38</accession>
<evidence type="ECO:0000313" key="8">
    <source>
        <dbReference type="Proteomes" id="UP000737113"/>
    </source>
</evidence>
<comment type="similarity">
    <text evidence="2">Belongs to the UPF0057 (PMP3) family.</text>
</comment>
<evidence type="ECO:0000256" key="3">
    <source>
        <dbReference type="ARBA" id="ARBA00022692"/>
    </source>
</evidence>
<evidence type="ECO:0000256" key="1">
    <source>
        <dbReference type="ARBA" id="ARBA00004370"/>
    </source>
</evidence>